<dbReference type="InterPro" id="IPR050925">
    <property type="entry name" value="Rhomboid_protease_S54"/>
</dbReference>
<evidence type="ECO:0000256" key="4">
    <source>
        <dbReference type="ARBA" id="ARBA00022801"/>
    </source>
</evidence>
<keyword evidence="4" id="KW-0378">Hydrolase</keyword>
<dbReference type="Gene3D" id="1.20.1540.10">
    <property type="entry name" value="Rhomboid-like"/>
    <property type="match status" value="1"/>
</dbReference>
<gene>
    <name evidence="9" type="ORF">GCM10025770_00220</name>
</gene>
<dbReference type="Proteomes" id="UP001500547">
    <property type="component" value="Unassembled WGS sequence"/>
</dbReference>
<protein>
    <recommendedName>
        <fullName evidence="8">Peptidase S54 rhomboid domain-containing protein</fullName>
    </recommendedName>
</protein>
<dbReference type="InterPro" id="IPR022764">
    <property type="entry name" value="Peptidase_S54_rhomboid_dom"/>
</dbReference>
<dbReference type="RefSeq" id="WP_345530780.1">
    <property type="nucleotide sequence ID" value="NZ_BAABLD010000001.1"/>
</dbReference>
<evidence type="ECO:0000256" key="2">
    <source>
        <dbReference type="ARBA" id="ARBA00009045"/>
    </source>
</evidence>
<keyword evidence="6 7" id="KW-0472">Membrane</keyword>
<feature type="transmembrane region" description="Helical" evidence="7">
    <location>
        <begin position="218"/>
        <end position="236"/>
    </location>
</feature>
<name>A0ABP9Q5P8_9RHOO</name>
<evidence type="ECO:0000313" key="10">
    <source>
        <dbReference type="Proteomes" id="UP001500547"/>
    </source>
</evidence>
<proteinExistence type="inferred from homology"/>
<feature type="transmembrane region" description="Helical" evidence="7">
    <location>
        <begin position="65"/>
        <end position="86"/>
    </location>
</feature>
<evidence type="ECO:0000256" key="1">
    <source>
        <dbReference type="ARBA" id="ARBA00004141"/>
    </source>
</evidence>
<dbReference type="PANTHER" id="PTHR43731:SF14">
    <property type="entry name" value="PRESENILIN-ASSOCIATED RHOMBOID-LIKE PROTEIN, MITOCHONDRIAL"/>
    <property type="match status" value="1"/>
</dbReference>
<evidence type="ECO:0000256" key="6">
    <source>
        <dbReference type="ARBA" id="ARBA00023136"/>
    </source>
</evidence>
<feature type="transmembrane region" description="Helical" evidence="7">
    <location>
        <begin position="159"/>
        <end position="179"/>
    </location>
</feature>
<dbReference type="InterPro" id="IPR035952">
    <property type="entry name" value="Rhomboid-like_sf"/>
</dbReference>
<dbReference type="Pfam" id="PF01694">
    <property type="entry name" value="Rhomboid"/>
    <property type="match status" value="1"/>
</dbReference>
<keyword evidence="5 7" id="KW-1133">Transmembrane helix</keyword>
<evidence type="ECO:0000313" key="9">
    <source>
        <dbReference type="EMBL" id="GAA5157254.1"/>
    </source>
</evidence>
<evidence type="ECO:0000256" key="3">
    <source>
        <dbReference type="ARBA" id="ARBA00022692"/>
    </source>
</evidence>
<evidence type="ECO:0000259" key="8">
    <source>
        <dbReference type="Pfam" id="PF01694"/>
    </source>
</evidence>
<reference evidence="10" key="1">
    <citation type="journal article" date="2019" name="Int. J. Syst. Evol. Microbiol.">
        <title>The Global Catalogue of Microorganisms (GCM) 10K type strain sequencing project: providing services to taxonomists for standard genome sequencing and annotation.</title>
        <authorList>
            <consortium name="The Broad Institute Genomics Platform"/>
            <consortium name="The Broad Institute Genome Sequencing Center for Infectious Disease"/>
            <person name="Wu L."/>
            <person name="Ma J."/>
        </authorList>
    </citation>
    <scope>NUCLEOTIDE SEQUENCE [LARGE SCALE GENOMIC DNA]</scope>
    <source>
        <strain evidence="10">JCM 18715</strain>
    </source>
</reference>
<sequence length="373" mass="41597">MTEDEFFDALEKRVPRIRLTQCLIACCVVVFALEQWKAGWVWSLPSPVLLQFGGVSGLKVQEGEVWRLLTAIFAHGSLLHIGLNMLSLWQAGLFIERIYGRCGMLVLYFGSGLLGSLASIWWKAQTLSVGASGAIFGLYGALLVWLLQNRQRMPGSLFNPMRSTLIVFMGYSLFAGFTLEGIDNAAHIGGLLAGVLMALSVQRPIAGIARSPWRQKRFWLGTLALLCCATFLWVRAPKTAITWQRKVEFAEITQSLALHDAVLNQQLQAVLQGLRQRQLMPMDAAELLETRVIPAWQQQIERLGSEEVNEADRERHHALLRYTTLRLQGLQMLAEGLRSGRQSLLQQAEQHLIEAQSALIEARAAQNGPSRAP</sequence>
<feature type="domain" description="Peptidase S54 rhomboid" evidence="8">
    <location>
        <begin position="63"/>
        <end position="200"/>
    </location>
</feature>
<feature type="transmembrane region" description="Helical" evidence="7">
    <location>
        <begin position="22"/>
        <end position="45"/>
    </location>
</feature>
<dbReference type="PANTHER" id="PTHR43731">
    <property type="entry name" value="RHOMBOID PROTEASE"/>
    <property type="match status" value="1"/>
</dbReference>
<keyword evidence="10" id="KW-1185">Reference proteome</keyword>
<feature type="transmembrane region" description="Helical" evidence="7">
    <location>
        <begin position="98"/>
        <end position="121"/>
    </location>
</feature>
<evidence type="ECO:0000256" key="5">
    <source>
        <dbReference type="ARBA" id="ARBA00022989"/>
    </source>
</evidence>
<feature type="transmembrane region" description="Helical" evidence="7">
    <location>
        <begin position="127"/>
        <end position="147"/>
    </location>
</feature>
<evidence type="ECO:0000256" key="7">
    <source>
        <dbReference type="SAM" id="Phobius"/>
    </source>
</evidence>
<comment type="caution">
    <text evidence="9">The sequence shown here is derived from an EMBL/GenBank/DDBJ whole genome shotgun (WGS) entry which is preliminary data.</text>
</comment>
<dbReference type="EMBL" id="BAABLD010000001">
    <property type="protein sequence ID" value="GAA5157254.1"/>
    <property type="molecule type" value="Genomic_DNA"/>
</dbReference>
<dbReference type="SUPFAM" id="SSF144091">
    <property type="entry name" value="Rhomboid-like"/>
    <property type="match status" value="1"/>
</dbReference>
<comment type="subcellular location">
    <subcellularLocation>
        <location evidence="1">Membrane</location>
        <topology evidence="1">Multi-pass membrane protein</topology>
    </subcellularLocation>
</comment>
<accession>A0ABP9Q5P8</accession>
<organism evidence="9 10">
    <name type="scientific">Viridibacterium curvum</name>
    <dbReference type="NCBI Taxonomy" id="1101404"/>
    <lineage>
        <taxon>Bacteria</taxon>
        <taxon>Pseudomonadati</taxon>
        <taxon>Pseudomonadota</taxon>
        <taxon>Betaproteobacteria</taxon>
        <taxon>Rhodocyclales</taxon>
        <taxon>Rhodocyclaceae</taxon>
        <taxon>Viridibacterium</taxon>
    </lineage>
</organism>
<keyword evidence="3 7" id="KW-0812">Transmembrane</keyword>
<comment type="similarity">
    <text evidence="2">Belongs to the peptidase S54 family.</text>
</comment>
<feature type="transmembrane region" description="Helical" evidence="7">
    <location>
        <begin position="185"/>
        <end position="206"/>
    </location>
</feature>